<organism evidence="3 4">
    <name type="scientific">Nonomuraea maheshkhaliensis</name>
    <dbReference type="NCBI Taxonomy" id="419590"/>
    <lineage>
        <taxon>Bacteria</taxon>
        <taxon>Bacillati</taxon>
        <taxon>Actinomycetota</taxon>
        <taxon>Actinomycetes</taxon>
        <taxon>Streptosporangiales</taxon>
        <taxon>Streptosporangiaceae</taxon>
        <taxon>Nonomuraea</taxon>
    </lineage>
</organism>
<evidence type="ECO:0000259" key="2">
    <source>
        <dbReference type="SMART" id="SM00829"/>
    </source>
</evidence>
<dbReference type="InterPro" id="IPR036291">
    <property type="entry name" value="NAD(P)-bd_dom_sf"/>
</dbReference>
<dbReference type="EMBL" id="BAAAMU010000044">
    <property type="protein sequence ID" value="GAA1651317.1"/>
    <property type="molecule type" value="Genomic_DNA"/>
</dbReference>
<keyword evidence="1" id="KW-0521">NADP</keyword>
<dbReference type="Pfam" id="PF13602">
    <property type="entry name" value="ADH_zinc_N_2"/>
    <property type="match status" value="1"/>
</dbReference>
<reference evidence="4" key="1">
    <citation type="journal article" date="2019" name="Int. J. Syst. Evol. Microbiol.">
        <title>The Global Catalogue of Microorganisms (GCM) 10K type strain sequencing project: providing services to taxonomists for standard genome sequencing and annotation.</title>
        <authorList>
            <consortium name="The Broad Institute Genomics Platform"/>
            <consortium name="The Broad Institute Genome Sequencing Center for Infectious Disease"/>
            <person name="Wu L."/>
            <person name="Ma J."/>
        </authorList>
    </citation>
    <scope>NUCLEOTIDE SEQUENCE [LARGE SCALE GENOMIC DNA]</scope>
    <source>
        <strain evidence="4">JCM 13929</strain>
    </source>
</reference>
<dbReference type="Gene3D" id="3.90.180.10">
    <property type="entry name" value="Medium-chain alcohol dehydrogenases, catalytic domain"/>
    <property type="match status" value="1"/>
</dbReference>
<proteinExistence type="predicted"/>
<dbReference type="InterPro" id="IPR020843">
    <property type="entry name" value="ER"/>
</dbReference>
<feature type="domain" description="Enoyl reductase (ER)" evidence="2">
    <location>
        <begin position="15"/>
        <end position="307"/>
    </location>
</feature>
<dbReference type="SUPFAM" id="SSF50129">
    <property type="entry name" value="GroES-like"/>
    <property type="match status" value="1"/>
</dbReference>
<gene>
    <name evidence="3" type="ORF">GCM10009733_055450</name>
</gene>
<dbReference type="InterPro" id="IPR013154">
    <property type="entry name" value="ADH-like_N"/>
</dbReference>
<accession>A0ABP4RH56</accession>
<dbReference type="Proteomes" id="UP001500064">
    <property type="component" value="Unassembled WGS sequence"/>
</dbReference>
<dbReference type="SMART" id="SM00829">
    <property type="entry name" value="PKS_ER"/>
    <property type="match status" value="1"/>
</dbReference>
<dbReference type="RefSeq" id="WP_346109363.1">
    <property type="nucleotide sequence ID" value="NZ_BAAAMU010000044.1"/>
</dbReference>
<evidence type="ECO:0000256" key="1">
    <source>
        <dbReference type="ARBA" id="ARBA00022857"/>
    </source>
</evidence>
<dbReference type="PANTHER" id="PTHR44154">
    <property type="entry name" value="QUINONE OXIDOREDUCTASE"/>
    <property type="match status" value="1"/>
</dbReference>
<dbReference type="Gene3D" id="3.40.50.720">
    <property type="entry name" value="NAD(P)-binding Rossmann-like Domain"/>
    <property type="match status" value="1"/>
</dbReference>
<dbReference type="CDD" id="cd05289">
    <property type="entry name" value="MDR_like_2"/>
    <property type="match status" value="1"/>
</dbReference>
<dbReference type="InterPro" id="IPR051603">
    <property type="entry name" value="Zinc-ADH_QOR/CCCR"/>
</dbReference>
<comment type="caution">
    <text evidence="3">The sequence shown here is derived from an EMBL/GenBank/DDBJ whole genome shotgun (WGS) entry which is preliminary data.</text>
</comment>
<keyword evidence="4" id="KW-1185">Reference proteome</keyword>
<evidence type="ECO:0000313" key="3">
    <source>
        <dbReference type="EMBL" id="GAA1651317.1"/>
    </source>
</evidence>
<dbReference type="PANTHER" id="PTHR44154:SF1">
    <property type="entry name" value="QUINONE OXIDOREDUCTASE"/>
    <property type="match status" value="1"/>
</dbReference>
<name>A0ABP4RH56_9ACTN</name>
<protein>
    <submittedName>
        <fullName evidence="3">NADP-dependent oxidoreductase</fullName>
    </submittedName>
</protein>
<dbReference type="Pfam" id="PF08240">
    <property type="entry name" value="ADH_N"/>
    <property type="match status" value="1"/>
</dbReference>
<sequence length="309" mass="31971">MTVETMRAVRFDGYGGIEVLRIAEVERPAPGPGQVLVKVVAAGINPGEAAIRSGALHDLWPATFPSGQGSDLAGVVVATGDGVADFAAGDEVLGFTDNRASHADYVVVEASNLVRRPPEVSWEQAGSLYVTGTTAVAEVRAVGLRAGDTVVIAGAAGGVGTIATQLAAEAGATVIGLASEPNHQWLRDHGAVPIAYGEGAAARIKAAAGHVDAFIDNFGGGYVEMAIELGVSPDRIDTIIDVAAAERYGVKNEGSAMAATADVLAELTELIRTGRLEIPIAATYPLDRVQDAYRELEQRHTRGKIVLTP</sequence>
<dbReference type="InterPro" id="IPR011032">
    <property type="entry name" value="GroES-like_sf"/>
</dbReference>
<dbReference type="SUPFAM" id="SSF51735">
    <property type="entry name" value="NAD(P)-binding Rossmann-fold domains"/>
    <property type="match status" value="1"/>
</dbReference>
<evidence type="ECO:0000313" key="4">
    <source>
        <dbReference type="Proteomes" id="UP001500064"/>
    </source>
</evidence>